<dbReference type="SMART" id="SM01332">
    <property type="entry name" value="Cyclin_C"/>
    <property type="match status" value="1"/>
</dbReference>
<organism evidence="11 12">
    <name type="scientific">Juglans regia</name>
    <name type="common">English walnut</name>
    <dbReference type="NCBI Taxonomy" id="51240"/>
    <lineage>
        <taxon>Eukaryota</taxon>
        <taxon>Viridiplantae</taxon>
        <taxon>Streptophyta</taxon>
        <taxon>Embryophyta</taxon>
        <taxon>Tracheophyta</taxon>
        <taxon>Spermatophyta</taxon>
        <taxon>Magnoliopsida</taxon>
        <taxon>eudicotyledons</taxon>
        <taxon>Gunneridae</taxon>
        <taxon>Pentapetalae</taxon>
        <taxon>rosids</taxon>
        <taxon>fabids</taxon>
        <taxon>Fagales</taxon>
        <taxon>Juglandaceae</taxon>
        <taxon>Juglans</taxon>
    </lineage>
</organism>
<dbReference type="Proteomes" id="UP000619265">
    <property type="component" value="Unassembled WGS sequence"/>
</dbReference>
<proteinExistence type="inferred from homology"/>
<evidence type="ECO:0000259" key="10">
    <source>
        <dbReference type="SMART" id="SM01332"/>
    </source>
</evidence>
<dbReference type="FunFam" id="1.10.472.10:FF:000013">
    <property type="entry name" value="Cyclin A1"/>
    <property type="match status" value="1"/>
</dbReference>
<gene>
    <name evidence="11" type="ORF">F2P56_028103</name>
</gene>
<dbReference type="CDD" id="cd20506">
    <property type="entry name" value="CYCLIN_AtCycA-like_rpt2"/>
    <property type="match status" value="1"/>
</dbReference>
<dbReference type="InterPro" id="IPR039361">
    <property type="entry name" value="Cyclin"/>
</dbReference>
<dbReference type="InterPro" id="IPR036915">
    <property type="entry name" value="Cyclin-like_sf"/>
</dbReference>
<accession>A0A833TW83</accession>
<dbReference type="SMART" id="SM00385">
    <property type="entry name" value="CYCLIN"/>
    <property type="match status" value="2"/>
</dbReference>
<dbReference type="Pfam" id="PF02984">
    <property type="entry name" value="Cyclin_C"/>
    <property type="match status" value="1"/>
</dbReference>
<dbReference type="SUPFAM" id="SSF47954">
    <property type="entry name" value="Cyclin-like"/>
    <property type="match status" value="2"/>
</dbReference>
<evidence type="ECO:0000256" key="5">
    <source>
        <dbReference type="ARBA" id="ARBA00023306"/>
    </source>
</evidence>
<comment type="subunit">
    <text evidence="2">Interacts with the CDC2 protein kinase to form a serine/threonine kinase holoenzyme complex also known as maturation promoting factor (MPF). The cyclin subunit imparts substrate specificity to the complex.</text>
</comment>
<dbReference type="InterPro" id="IPR004367">
    <property type="entry name" value="Cyclin_C-dom"/>
</dbReference>
<evidence type="ECO:0000256" key="8">
    <source>
        <dbReference type="SAM" id="MobiDB-lite"/>
    </source>
</evidence>
<feature type="domain" description="Cyclin-like" evidence="9">
    <location>
        <begin position="393"/>
        <end position="481"/>
    </location>
</feature>
<feature type="region of interest" description="Disordered" evidence="8">
    <location>
        <begin position="63"/>
        <end position="90"/>
    </location>
</feature>
<keyword evidence="4 7" id="KW-0195">Cyclin</keyword>
<dbReference type="InterPro" id="IPR013763">
    <property type="entry name" value="Cyclin-like_dom"/>
</dbReference>
<feature type="domain" description="Cyclin C-terminal" evidence="10">
    <location>
        <begin position="389"/>
        <end position="513"/>
    </location>
</feature>
<evidence type="ECO:0000259" key="9">
    <source>
        <dbReference type="SMART" id="SM00385"/>
    </source>
</evidence>
<evidence type="ECO:0000256" key="2">
    <source>
        <dbReference type="ARBA" id="ARBA00011177"/>
    </source>
</evidence>
<dbReference type="PANTHER" id="PTHR10177">
    <property type="entry name" value="CYCLINS"/>
    <property type="match status" value="1"/>
</dbReference>
<dbReference type="Gene3D" id="1.10.472.10">
    <property type="entry name" value="Cyclin-like"/>
    <property type="match status" value="2"/>
</dbReference>
<evidence type="ECO:0000256" key="1">
    <source>
        <dbReference type="ARBA" id="ARBA00006955"/>
    </source>
</evidence>
<evidence type="ECO:0000313" key="11">
    <source>
        <dbReference type="EMBL" id="KAF5453182.1"/>
    </source>
</evidence>
<name>A0A833TW83_JUGRE</name>
<evidence type="ECO:0000256" key="4">
    <source>
        <dbReference type="ARBA" id="ARBA00023127"/>
    </source>
</evidence>
<dbReference type="InterPro" id="IPR006671">
    <property type="entry name" value="Cyclin_N"/>
</dbReference>
<sequence>MFFRVLFLGSQDLFIWIQYNALCCSSLRLLNMRKENLVTAKSREPTAPLTRARAAAFRASGQLPPLKAPIPQTQKRNLRGNSKGTDLDENNNHAPGDACLQHKRRAVFQDITNNCCTGSYRNCLNATKIQAKNRKSTNKGQIQVSKVAPSVALERPQFQAGSKTNILQEKVEVEPKSKEVISSIDLKESVPLLLSIIKEHGLYDHQLEFRSSGVPSHLQSSPKIVKDGPLGDMILSSNPEVLDIDADYKEPQSCSVYAPEIYNHLRVAELARRPSPNYMKTIQHDITQSMRGILVDWLVEVAEEYNLVPDTLYLTVHLIDSFLTQNYIERQRLQLLGITCMLISSKYEEICAPHVEELCLITDNTYTRKEVLELEIRVLKYFGFQVFAPTAKTFLRRSLRAAVASYKTPSLEMEYLANYLAELTLIDNGFLDFLPSMIAASAVFLARWTLDQSSHPWNPTLEHYTSYKASDLKYTVLAMQDLQLNTDCCPLSAIRMKYRQQKQFKSVAALSSPKLLETLF</sequence>
<dbReference type="AlphaFoldDB" id="A0A833TW83"/>
<reference evidence="11" key="1">
    <citation type="submission" date="2015-10" db="EMBL/GenBank/DDBJ databases">
        <authorList>
            <person name="Martinez-Garcia P.J."/>
            <person name="Crepeau M.W."/>
            <person name="Puiu D."/>
            <person name="Gonzalez-Ibeas D."/>
            <person name="Whalen J."/>
            <person name="Stevens K."/>
            <person name="Paul R."/>
            <person name="Butterfield T."/>
            <person name="Britton M."/>
            <person name="Reagan R."/>
            <person name="Chakraborty S."/>
            <person name="Walawage S.L."/>
            <person name="Vasquez-Gross H.A."/>
            <person name="Cardeno C."/>
            <person name="Famula R."/>
            <person name="Pratt K."/>
            <person name="Kuruganti S."/>
            <person name="Aradhya M.K."/>
            <person name="Leslie C.A."/>
            <person name="Dandekar A.M."/>
            <person name="Salzberg S.L."/>
            <person name="Wegrzyn J.L."/>
            <person name="Langley C.H."/>
            <person name="Neale D.B."/>
        </authorList>
    </citation>
    <scope>NUCLEOTIDE SEQUENCE</scope>
    <source>
        <tissue evidence="11">Leaves</tissue>
    </source>
</reference>
<comment type="similarity">
    <text evidence="1">Belongs to the cyclin family. Cyclin AB subfamily.</text>
</comment>
<dbReference type="GO" id="GO:0016538">
    <property type="term" value="F:cyclin-dependent protein serine/threonine kinase regulator activity"/>
    <property type="evidence" value="ECO:0007669"/>
    <property type="project" value="InterPro"/>
</dbReference>
<evidence type="ECO:0000256" key="3">
    <source>
        <dbReference type="ARBA" id="ARBA00022618"/>
    </source>
</evidence>
<dbReference type="Pfam" id="PF00134">
    <property type="entry name" value="Cyclin_N"/>
    <property type="match status" value="1"/>
</dbReference>
<keyword evidence="5" id="KW-0131">Cell cycle</keyword>
<feature type="domain" description="Cyclin-like" evidence="9">
    <location>
        <begin position="296"/>
        <end position="380"/>
    </location>
</feature>
<reference evidence="11" key="2">
    <citation type="submission" date="2020-03" db="EMBL/GenBank/DDBJ databases">
        <title>Walnut 2.0.</title>
        <authorList>
            <person name="Marrano A."/>
            <person name="Britton M."/>
            <person name="Zimin A.V."/>
            <person name="Zaini P.A."/>
            <person name="Workman R."/>
            <person name="Puiu D."/>
            <person name="Bianco L."/>
            <person name="Allen B.J."/>
            <person name="Troggio M."/>
            <person name="Leslie C.A."/>
            <person name="Timp W."/>
            <person name="Dendekar A."/>
            <person name="Salzberg S.L."/>
            <person name="Neale D.B."/>
        </authorList>
    </citation>
    <scope>NUCLEOTIDE SEQUENCE</scope>
    <source>
        <tissue evidence="11">Leaves</tissue>
    </source>
</reference>
<evidence type="ECO:0000256" key="7">
    <source>
        <dbReference type="RuleBase" id="RU000383"/>
    </source>
</evidence>
<feature type="compositionally biased region" description="Polar residues" evidence="8">
    <location>
        <begin position="71"/>
        <end position="84"/>
    </location>
</feature>
<evidence type="ECO:0000256" key="6">
    <source>
        <dbReference type="ARBA" id="ARBA00032263"/>
    </source>
</evidence>
<dbReference type="InterPro" id="IPR046965">
    <property type="entry name" value="Cyclin_A/B-like"/>
</dbReference>
<keyword evidence="3" id="KW-0132">Cell division</keyword>
<dbReference type="FunFam" id="1.10.472.10:FF:000167">
    <property type="entry name" value="Mitotic cyclin 6"/>
    <property type="match status" value="1"/>
</dbReference>
<dbReference type="Gramene" id="Jr12_19500_p1">
    <property type="protein sequence ID" value="cds.Jr12_19500_p1"/>
    <property type="gene ID" value="Jr12_19500"/>
</dbReference>
<dbReference type="GO" id="GO:0051301">
    <property type="term" value="P:cell division"/>
    <property type="evidence" value="ECO:0007669"/>
    <property type="project" value="UniProtKB-KW"/>
</dbReference>
<evidence type="ECO:0000313" key="12">
    <source>
        <dbReference type="Proteomes" id="UP000619265"/>
    </source>
</evidence>
<dbReference type="GO" id="GO:0044772">
    <property type="term" value="P:mitotic cell cycle phase transition"/>
    <property type="evidence" value="ECO:0007669"/>
    <property type="project" value="InterPro"/>
</dbReference>
<dbReference type="EMBL" id="LIHL02000012">
    <property type="protein sequence ID" value="KAF5453182.1"/>
    <property type="molecule type" value="Genomic_DNA"/>
</dbReference>
<protein>
    <recommendedName>
        <fullName evidence="6">B-like cyclin</fullName>
    </recommendedName>
</protein>
<dbReference type="PIRSF" id="PIRSF001771">
    <property type="entry name" value="Cyclin_A_B_D_E"/>
    <property type="match status" value="1"/>
</dbReference>
<comment type="caution">
    <text evidence="11">The sequence shown here is derived from an EMBL/GenBank/DDBJ whole genome shotgun (WGS) entry which is preliminary data.</text>
</comment>